<gene>
    <name evidence="1" type="primary">AKR1</name>
    <name evidence="1" type="ORF">DSO57_1000583</name>
</gene>
<reference evidence="1" key="1">
    <citation type="submission" date="2022-04" db="EMBL/GenBank/DDBJ databases">
        <title>Genome of the entomopathogenic fungus Entomophthora muscae.</title>
        <authorList>
            <person name="Elya C."/>
            <person name="Lovett B.R."/>
            <person name="Lee E."/>
            <person name="Macias A.M."/>
            <person name="Hajek A.E."/>
            <person name="De Bivort B.L."/>
            <person name="Kasson M.T."/>
            <person name="De Fine Licht H.H."/>
            <person name="Stajich J.E."/>
        </authorList>
    </citation>
    <scope>NUCLEOTIDE SEQUENCE</scope>
    <source>
        <strain evidence="1">Berkeley</strain>
    </source>
</reference>
<evidence type="ECO:0000313" key="2">
    <source>
        <dbReference type="Proteomes" id="UP001165960"/>
    </source>
</evidence>
<keyword evidence="2" id="KW-1185">Reference proteome</keyword>
<organism evidence="1 2">
    <name type="scientific">Entomophthora muscae</name>
    <dbReference type="NCBI Taxonomy" id="34485"/>
    <lineage>
        <taxon>Eukaryota</taxon>
        <taxon>Fungi</taxon>
        <taxon>Fungi incertae sedis</taxon>
        <taxon>Zoopagomycota</taxon>
        <taxon>Entomophthoromycotina</taxon>
        <taxon>Entomophthoromycetes</taxon>
        <taxon>Entomophthorales</taxon>
        <taxon>Entomophthoraceae</taxon>
        <taxon>Entomophthora</taxon>
    </lineage>
</organism>
<sequence>MGNKKGRDDPSLKQALLDSAELDAEAGATAAADENISKPKGNHTSTKEMSKNKGKRNKKSVLAPTKSPEKENLLEDDAALNSGWEEFPMDEKSDSLSDLHIPSEEISKFQGKGSLVADTPPLRSDPEDIVAEAPPSERQDPHLSEDKGPHLSSSGILAPVSQSLELSEVQETEKDSAARKKRAPLPVQISKAVLAEPKIDNGSVVGITSSKKDLSIPKGEPMGLPSEYDITIIHAAQSGNTIALEYILDKDPNKVNEKDSGDCSPLHWAAINNRIEAARFLLKNGAHVNAQGGDLKATPLHWACRQGLLDMMVLLLEFGADSTSMDSQGFNIVHLSIHSFNFMSLIYSLSLPGLEADVADGQGHTPLMWAAYQGFSQAVELLLKLKADVHARDNTNYTALHWGVVKGDECILQKLIVAHADLMAVDNQGQTPSDLAIVSKTEAAWQSALIAAGHDPADLSKPSKRWTAAQVKRVALALPVPLMSLLMLTIVYAPWEMALPMVVLQLWLFYHFGIKKLLKKCSPALCLQESPYHVGIFLTTVIFTFKTYLATIAPNTFSDYRWTNMVFSSLFAASLYFYWLVTTSDPGFLPRYNTLSDRKELLQSLAQDGRLTLRHFCTSCLAQRPIRSKHCRFCNRCVARFDHHCPWNFNCVGALNHREFVLFTLNLALGIILFEYLGSTFLSTLPINYSASQLPCILNETTCTYFQQQPFLMFTLIWNGLQLFWLVMVVGYQLYLVARSTTTNESINHDKYSYFVSTPDQSSHRQPSALNRLASYIHPRAGHVTPRSQFRNPFDRGVVTNCLSFWLRRPSPAYWYHLYDTPPEIVCDENPYTSVPLNELGPTNDLAQPEEIELIDDQFMDSSLFPSTKADILSNARH</sequence>
<keyword evidence="1" id="KW-0012">Acyltransferase</keyword>
<keyword evidence="1" id="KW-0808">Transferase</keyword>
<dbReference type="EC" id="2.3.1.225" evidence="1"/>
<dbReference type="EMBL" id="QTSX02005681">
    <property type="protein sequence ID" value="KAJ9059626.1"/>
    <property type="molecule type" value="Genomic_DNA"/>
</dbReference>
<evidence type="ECO:0000313" key="1">
    <source>
        <dbReference type="EMBL" id="KAJ9059626.1"/>
    </source>
</evidence>
<accession>A0ACC2SB55</accession>
<proteinExistence type="predicted"/>
<comment type="caution">
    <text evidence="1">The sequence shown here is derived from an EMBL/GenBank/DDBJ whole genome shotgun (WGS) entry which is preliminary data.</text>
</comment>
<dbReference type="Proteomes" id="UP001165960">
    <property type="component" value="Unassembled WGS sequence"/>
</dbReference>
<name>A0ACC2SB55_9FUNG</name>
<protein>
    <submittedName>
        <fullName evidence="1">Palmitoyltransferase akr1</fullName>
        <ecNumber evidence="1">2.3.1.225</ecNumber>
    </submittedName>
</protein>